<dbReference type="Proteomes" id="UP001180737">
    <property type="component" value="Unassembled WGS sequence"/>
</dbReference>
<dbReference type="InterPro" id="IPR000845">
    <property type="entry name" value="Nucleoside_phosphorylase_d"/>
</dbReference>
<accession>A0ABU2ZBK8</accession>
<keyword evidence="5" id="KW-1185">Reference proteome</keyword>
<name>A0ABU2ZBK8_9ACTN</name>
<evidence type="ECO:0000256" key="1">
    <source>
        <dbReference type="SAM" id="MobiDB-lite"/>
    </source>
</evidence>
<organism evidence="4 5">
    <name type="scientific">Streptomyces gottesmaniae</name>
    <dbReference type="NCBI Taxonomy" id="3075518"/>
    <lineage>
        <taxon>Bacteria</taxon>
        <taxon>Bacillati</taxon>
        <taxon>Actinomycetota</taxon>
        <taxon>Actinomycetes</taxon>
        <taxon>Kitasatosporales</taxon>
        <taxon>Streptomycetaceae</taxon>
        <taxon>Streptomyces</taxon>
    </lineage>
</organism>
<sequence>MLLPGRGCPQIAAAETTVAGSVKRAVYPGLLGLPWTSISGRENGRGKLVVDTKLPTAVILTALPVEYNAVRARLSQIETLVHWPSGTRIERGRLAGSSWRVALAEIGEGNLTAATLTERIYTWIAPQALFFVGVAGGLKGDINIGDVVVATKICGIQGGKQTPEGFLVRPEAWHATHRLEQAARYALRNADYQVHFKPIAVGDFVLADAASAITRHLNKHYNDAVAIEMEGAGVAQASRLTGALDNLIIRGISDKADAQKQVRDTEGSQLQAARNAASAVVAVLRKLEPAGKSQVAQPPPASLPQRRKNAFVLGAVAVAMAAVTAAVSSIWLDGERSNNTPKDKGGFSAAPPPTVPSNTPSPTDTSSSSELPTQIPSSKQASSTHEQPSPSPTPELGSPDPQPTEALSVISTVKLDVRPEEYVDLDKPGTVTEADAHRSEFYVTLAGQSFQFESSDSRPGTAVVEFGLLDESRIPDCAARDRADSYVRIDDILDKGGLCVLSSEDSWVLITIRSNDPYDNMVRLNLSYLES</sequence>
<evidence type="ECO:0000256" key="2">
    <source>
        <dbReference type="SAM" id="Phobius"/>
    </source>
</evidence>
<protein>
    <submittedName>
        <fullName evidence="4">5'-methylthioadenosine/S-adenosylhomocysteine nucleosidase</fullName>
    </submittedName>
</protein>
<dbReference type="PANTHER" id="PTHR46832:SF1">
    <property type="entry name" value="5'-METHYLTHIOADENOSINE_S-ADENOSYLHOMOCYSTEINE NUCLEOSIDASE"/>
    <property type="match status" value="1"/>
</dbReference>
<feature type="domain" description="Nucleoside phosphorylase" evidence="3">
    <location>
        <begin position="57"/>
        <end position="285"/>
    </location>
</feature>
<reference evidence="4" key="1">
    <citation type="submission" date="2024-05" db="EMBL/GenBank/DDBJ databases">
        <title>30 novel species of actinomycetes from the DSMZ collection.</title>
        <authorList>
            <person name="Nouioui I."/>
        </authorList>
    </citation>
    <scope>NUCLEOTIDE SEQUENCE</scope>
    <source>
        <strain evidence="4">DSM 3412</strain>
    </source>
</reference>
<evidence type="ECO:0000313" key="4">
    <source>
        <dbReference type="EMBL" id="MDT0573985.1"/>
    </source>
</evidence>
<evidence type="ECO:0000313" key="5">
    <source>
        <dbReference type="Proteomes" id="UP001180737"/>
    </source>
</evidence>
<feature type="compositionally biased region" description="Polar residues" evidence="1">
    <location>
        <begin position="374"/>
        <end position="388"/>
    </location>
</feature>
<dbReference type="Gene3D" id="3.40.50.1580">
    <property type="entry name" value="Nucleoside phosphorylase domain"/>
    <property type="match status" value="1"/>
</dbReference>
<dbReference type="PANTHER" id="PTHR46832">
    <property type="entry name" value="5'-METHYLTHIOADENOSINE/S-ADENOSYLHOMOCYSTEINE NUCLEOSIDASE"/>
    <property type="match status" value="1"/>
</dbReference>
<keyword evidence="2" id="KW-0812">Transmembrane</keyword>
<feature type="transmembrane region" description="Helical" evidence="2">
    <location>
        <begin position="310"/>
        <end position="332"/>
    </location>
</feature>
<feature type="compositionally biased region" description="Basic and acidic residues" evidence="1">
    <location>
        <begin position="334"/>
        <end position="345"/>
    </location>
</feature>
<feature type="compositionally biased region" description="Low complexity" evidence="1">
    <location>
        <begin position="356"/>
        <end position="373"/>
    </location>
</feature>
<keyword evidence="2" id="KW-1133">Transmembrane helix</keyword>
<feature type="region of interest" description="Disordered" evidence="1">
    <location>
        <begin position="334"/>
        <end position="404"/>
    </location>
</feature>
<keyword evidence="2" id="KW-0472">Membrane</keyword>
<dbReference type="InterPro" id="IPR035994">
    <property type="entry name" value="Nucleoside_phosphorylase_sf"/>
</dbReference>
<dbReference type="EMBL" id="JAVRFJ010000062">
    <property type="protein sequence ID" value="MDT0573985.1"/>
    <property type="molecule type" value="Genomic_DNA"/>
</dbReference>
<dbReference type="Pfam" id="PF01048">
    <property type="entry name" value="PNP_UDP_1"/>
    <property type="match status" value="1"/>
</dbReference>
<comment type="caution">
    <text evidence="4">The sequence shown here is derived from an EMBL/GenBank/DDBJ whole genome shotgun (WGS) entry which is preliminary data.</text>
</comment>
<evidence type="ECO:0000259" key="3">
    <source>
        <dbReference type="Pfam" id="PF01048"/>
    </source>
</evidence>
<dbReference type="SUPFAM" id="SSF53167">
    <property type="entry name" value="Purine and uridine phosphorylases"/>
    <property type="match status" value="1"/>
</dbReference>
<dbReference type="CDD" id="cd09008">
    <property type="entry name" value="MTAN"/>
    <property type="match status" value="1"/>
</dbReference>
<gene>
    <name evidence="4" type="ORF">RM704_42175</name>
</gene>
<proteinExistence type="predicted"/>